<comment type="similarity">
    <text evidence="6">Belongs to the methyl-accepting chemotaxis (MCP) protein family.</text>
</comment>
<keyword evidence="3 7" id="KW-1133">Transmembrane helix</keyword>
<evidence type="ECO:0000256" key="6">
    <source>
        <dbReference type="ARBA" id="ARBA00029447"/>
    </source>
</evidence>
<evidence type="ECO:0000256" key="2">
    <source>
        <dbReference type="ARBA" id="ARBA00022692"/>
    </source>
</evidence>
<evidence type="ECO:0000256" key="5">
    <source>
        <dbReference type="ARBA" id="ARBA00023224"/>
    </source>
</evidence>
<sequence length="676" mass="72085">MTVLNSTTTSILGSGKILVGLIAALVVSVVLMGLAYLKVNFDDSNDKVFIAKIGDQRVLSQSIAKLASQAARGQLDAFPTLQITRDEFEAILNYQQGPAKASMSGEQSLDTLSTMWASYSKNVDTIISRRETVRSMRKNILGINESIPTLLALTDEVVIIMSDQNAPANQVYTATRQLMLIQRIASNVGQVLEGGEEAVTAADRFGRDAALFGRVIEGMLRGSRVMGITRINEPKARKKLGLVSALFNKISNRVGAILERSPEMFQVSGSTDEILSSSEDLEAQIEQVAAAYEASIKSRTLPLAALALGLISLVLLALLAFSYWVYSREQLNITEAGRLQTEETNKRNQQAILRLLDEMGDLADGDLTVEATVTEDITGAISDSINYTIDALRTLVMAINDTTNQVSSAAQQSQATAMHLAEASDHQAQQITAASTAINEMAVSIEAVSSHAGELANEANKSVSMANRGADAVQKTINGMDNIREQIQETSKRIKRLGESSQEIGDIVELINDIAEQTNILSLNAAIQAAMAGDAGRGFAVVADEVQRLAERSADATKQIEALVKTIQTDTHEAVASMENSTTGVVAGANLAQNAGEALEAIETVSKHLADLITNISESASQQANAATNISDTMNVIQEITTQTSAGTNETAASIGNLAELANELRRSVAGFKLPA</sequence>
<name>A0A3B0ZY36_9ZZZZ</name>
<dbReference type="InterPro" id="IPR029095">
    <property type="entry name" value="NarX-like_N"/>
</dbReference>
<evidence type="ECO:0000259" key="8">
    <source>
        <dbReference type="PROSITE" id="PS50111"/>
    </source>
</evidence>
<dbReference type="Pfam" id="PF13675">
    <property type="entry name" value="PilJ"/>
    <property type="match status" value="1"/>
</dbReference>
<proteinExistence type="inferred from homology"/>
<reference evidence="10" key="1">
    <citation type="submission" date="2018-06" db="EMBL/GenBank/DDBJ databases">
        <authorList>
            <person name="Zhirakovskaya E."/>
        </authorList>
    </citation>
    <scope>NUCLEOTIDE SEQUENCE</scope>
</reference>
<dbReference type="InterPro" id="IPR003660">
    <property type="entry name" value="HAMP_dom"/>
</dbReference>
<dbReference type="PANTHER" id="PTHR32089">
    <property type="entry name" value="METHYL-ACCEPTING CHEMOTAXIS PROTEIN MCPB"/>
    <property type="match status" value="1"/>
</dbReference>
<comment type="subcellular location">
    <subcellularLocation>
        <location evidence="1">Membrane</location>
        <topology evidence="1">Multi-pass membrane protein</topology>
    </subcellularLocation>
</comment>
<feature type="transmembrane region" description="Helical" evidence="7">
    <location>
        <begin position="303"/>
        <end position="326"/>
    </location>
</feature>
<dbReference type="InterPro" id="IPR004089">
    <property type="entry name" value="MCPsignal_dom"/>
</dbReference>
<keyword evidence="2 7" id="KW-0812">Transmembrane</keyword>
<dbReference type="AlphaFoldDB" id="A0A3B0ZY36"/>
<feature type="domain" description="HAMP" evidence="9">
    <location>
        <begin position="346"/>
        <end position="397"/>
    </location>
</feature>
<evidence type="ECO:0000256" key="4">
    <source>
        <dbReference type="ARBA" id="ARBA00023136"/>
    </source>
</evidence>
<dbReference type="PROSITE" id="PS50885">
    <property type="entry name" value="HAMP"/>
    <property type="match status" value="1"/>
</dbReference>
<evidence type="ECO:0000256" key="1">
    <source>
        <dbReference type="ARBA" id="ARBA00004141"/>
    </source>
</evidence>
<dbReference type="GO" id="GO:0016020">
    <property type="term" value="C:membrane"/>
    <property type="evidence" value="ECO:0007669"/>
    <property type="project" value="UniProtKB-SubCell"/>
</dbReference>
<evidence type="ECO:0000313" key="10">
    <source>
        <dbReference type="EMBL" id="VAW92287.1"/>
    </source>
</evidence>
<feature type="domain" description="Methyl-accepting transducer" evidence="8">
    <location>
        <begin position="402"/>
        <end position="638"/>
    </location>
</feature>
<gene>
    <name evidence="10" type="ORF">MNBD_GAMMA22-326</name>
</gene>
<dbReference type="SMART" id="SM00283">
    <property type="entry name" value="MA"/>
    <property type="match status" value="1"/>
</dbReference>
<keyword evidence="4 7" id="KW-0472">Membrane</keyword>
<dbReference type="CDD" id="cd11386">
    <property type="entry name" value="MCP_signal"/>
    <property type="match status" value="1"/>
</dbReference>
<feature type="transmembrane region" description="Helical" evidence="7">
    <location>
        <begin position="17"/>
        <end position="37"/>
    </location>
</feature>
<dbReference type="PANTHER" id="PTHR32089:SF119">
    <property type="entry name" value="METHYL-ACCEPTING CHEMOTAXIS PROTEIN CTPL"/>
    <property type="match status" value="1"/>
</dbReference>
<dbReference type="SUPFAM" id="SSF58104">
    <property type="entry name" value="Methyl-accepting chemotaxis protein (MCP) signaling domain"/>
    <property type="match status" value="1"/>
</dbReference>
<evidence type="ECO:0000256" key="7">
    <source>
        <dbReference type="SAM" id="Phobius"/>
    </source>
</evidence>
<dbReference type="FunFam" id="1.10.287.950:FF:000001">
    <property type="entry name" value="Methyl-accepting chemotaxis sensory transducer"/>
    <property type="match status" value="1"/>
</dbReference>
<accession>A0A3B0ZY36</accession>
<dbReference type="Pfam" id="PF00015">
    <property type="entry name" value="MCPsignal"/>
    <property type="match status" value="1"/>
</dbReference>
<dbReference type="EMBL" id="UOFS01000012">
    <property type="protein sequence ID" value="VAW92287.1"/>
    <property type="molecule type" value="Genomic_DNA"/>
</dbReference>
<dbReference type="Gene3D" id="1.10.287.950">
    <property type="entry name" value="Methyl-accepting chemotaxis protein"/>
    <property type="match status" value="1"/>
</dbReference>
<keyword evidence="5" id="KW-0807">Transducer</keyword>
<dbReference type="PROSITE" id="PS50111">
    <property type="entry name" value="CHEMOTAXIS_TRANSDUC_2"/>
    <property type="match status" value="1"/>
</dbReference>
<evidence type="ECO:0000259" key="9">
    <source>
        <dbReference type="PROSITE" id="PS50885"/>
    </source>
</evidence>
<protein>
    <submittedName>
        <fullName evidence="10">Type IV pilus biogenesis protein PilJ</fullName>
    </submittedName>
</protein>
<organism evidence="10">
    <name type="scientific">hydrothermal vent metagenome</name>
    <dbReference type="NCBI Taxonomy" id="652676"/>
    <lineage>
        <taxon>unclassified sequences</taxon>
        <taxon>metagenomes</taxon>
        <taxon>ecological metagenomes</taxon>
    </lineage>
</organism>
<evidence type="ECO:0000256" key="3">
    <source>
        <dbReference type="ARBA" id="ARBA00022989"/>
    </source>
</evidence>
<dbReference type="GO" id="GO:0007165">
    <property type="term" value="P:signal transduction"/>
    <property type="evidence" value="ECO:0007669"/>
    <property type="project" value="UniProtKB-KW"/>
</dbReference>